<dbReference type="PIRSF" id="PIRSF018431">
    <property type="entry name" value="Molluscan_insulin_rel_peptide"/>
    <property type="match status" value="1"/>
</dbReference>
<evidence type="ECO:0000256" key="2">
    <source>
        <dbReference type="ARBA" id="ARBA00022685"/>
    </source>
</evidence>
<dbReference type="Proteomes" id="UP000791440">
    <property type="component" value="Unassembled WGS sequence"/>
</dbReference>
<evidence type="ECO:0000313" key="8">
    <source>
        <dbReference type="EMBL" id="KAG6456874.1"/>
    </source>
</evidence>
<feature type="domain" description="Insulin-like" evidence="7">
    <location>
        <begin position="23"/>
        <end position="89"/>
    </location>
</feature>
<keyword evidence="2" id="KW-0165">Cleavage on pair of basic residues</keyword>
<feature type="chain" id="PRO_5038276828" description="Insulin-like domain-containing protein" evidence="6">
    <location>
        <begin position="20"/>
        <end position="89"/>
    </location>
</feature>
<keyword evidence="3 6" id="KW-0732">Signal</keyword>
<evidence type="ECO:0000256" key="1">
    <source>
        <dbReference type="ARBA" id="ARBA00011207"/>
    </source>
</evidence>
<feature type="signal peptide" evidence="6">
    <location>
        <begin position="1"/>
        <end position="19"/>
    </location>
</feature>
<dbReference type="GO" id="GO:0005179">
    <property type="term" value="F:hormone activity"/>
    <property type="evidence" value="ECO:0007669"/>
    <property type="project" value="InterPro"/>
</dbReference>
<dbReference type="CDD" id="cd04366">
    <property type="entry name" value="IlGF_insulin_bombyxin_like"/>
    <property type="match status" value="1"/>
</dbReference>
<dbReference type="PANTHER" id="PTHR13647">
    <property type="entry name" value="INSULIN-LIKE PEPTIDE 2-RELATED"/>
    <property type="match status" value="1"/>
</dbReference>
<comment type="similarity">
    <text evidence="5">Belongs to the insulin family.</text>
</comment>
<comment type="subcellular location">
    <subcellularLocation>
        <location evidence="5">Secreted</location>
    </subcellularLocation>
</comment>
<dbReference type="GO" id="GO:0005576">
    <property type="term" value="C:extracellular region"/>
    <property type="evidence" value="ECO:0007669"/>
    <property type="project" value="UniProtKB-SubCell"/>
</dbReference>
<evidence type="ECO:0000256" key="3">
    <source>
        <dbReference type="ARBA" id="ARBA00022729"/>
    </source>
</evidence>
<protein>
    <recommendedName>
        <fullName evidence="7">Insulin-like domain-containing protein</fullName>
    </recommendedName>
</protein>
<reference evidence="8" key="2">
    <citation type="submission" date="2020-12" db="EMBL/GenBank/DDBJ databases">
        <authorList>
            <person name="Kanost M."/>
        </authorList>
    </citation>
    <scope>NUCLEOTIDE SEQUENCE</scope>
</reference>
<dbReference type="Pfam" id="PF00049">
    <property type="entry name" value="Insulin"/>
    <property type="match status" value="1"/>
</dbReference>
<keyword evidence="5" id="KW-0964">Secreted</keyword>
<sequence>MKLLTAVVMLWSLCAMVHAAGERQYCGRTLANARELLCSNYNLVKRSSMEGEDWWWDRAMLKSTRGKRNGIVEECCYKPCSVDELLTYC</sequence>
<evidence type="ECO:0000313" key="9">
    <source>
        <dbReference type="Proteomes" id="UP000791440"/>
    </source>
</evidence>
<organism evidence="8 9">
    <name type="scientific">Manduca sexta</name>
    <name type="common">Tobacco hawkmoth</name>
    <name type="synonym">Tobacco hornworm</name>
    <dbReference type="NCBI Taxonomy" id="7130"/>
    <lineage>
        <taxon>Eukaryota</taxon>
        <taxon>Metazoa</taxon>
        <taxon>Ecdysozoa</taxon>
        <taxon>Arthropoda</taxon>
        <taxon>Hexapoda</taxon>
        <taxon>Insecta</taxon>
        <taxon>Pterygota</taxon>
        <taxon>Neoptera</taxon>
        <taxon>Endopterygota</taxon>
        <taxon>Lepidoptera</taxon>
        <taxon>Glossata</taxon>
        <taxon>Ditrysia</taxon>
        <taxon>Bombycoidea</taxon>
        <taxon>Sphingidae</taxon>
        <taxon>Sphinginae</taxon>
        <taxon>Sphingini</taxon>
        <taxon>Manduca</taxon>
    </lineage>
</organism>
<gene>
    <name evidence="8" type="ORF">O3G_MSEX009988</name>
</gene>
<dbReference type="PANTHER" id="PTHR13647:SF4">
    <property type="entry name" value="INSULIN-LIKE PEPTIDE 1-RELATED"/>
    <property type="match status" value="1"/>
</dbReference>
<reference evidence="8" key="1">
    <citation type="journal article" date="2016" name="Insect Biochem. Mol. Biol.">
        <title>Multifaceted biological insights from a draft genome sequence of the tobacco hornworm moth, Manduca sexta.</title>
        <authorList>
            <person name="Kanost M.R."/>
            <person name="Arrese E.L."/>
            <person name="Cao X."/>
            <person name="Chen Y.R."/>
            <person name="Chellapilla S."/>
            <person name="Goldsmith M.R."/>
            <person name="Grosse-Wilde E."/>
            <person name="Heckel D.G."/>
            <person name="Herndon N."/>
            <person name="Jiang H."/>
            <person name="Papanicolaou A."/>
            <person name="Qu J."/>
            <person name="Soulages J.L."/>
            <person name="Vogel H."/>
            <person name="Walters J."/>
            <person name="Waterhouse R.M."/>
            <person name="Ahn S.J."/>
            <person name="Almeida F.C."/>
            <person name="An C."/>
            <person name="Aqrawi P."/>
            <person name="Bretschneider A."/>
            <person name="Bryant W.B."/>
            <person name="Bucks S."/>
            <person name="Chao H."/>
            <person name="Chevignon G."/>
            <person name="Christen J.M."/>
            <person name="Clarke D.F."/>
            <person name="Dittmer N.T."/>
            <person name="Ferguson L.C.F."/>
            <person name="Garavelou S."/>
            <person name="Gordon K.H.J."/>
            <person name="Gunaratna R.T."/>
            <person name="Han Y."/>
            <person name="Hauser F."/>
            <person name="He Y."/>
            <person name="Heidel-Fischer H."/>
            <person name="Hirsh A."/>
            <person name="Hu Y."/>
            <person name="Jiang H."/>
            <person name="Kalra D."/>
            <person name="Klinner C."/>
            <person name="Konig C."/>
            <person name="Kovar C."/>
            <person name="Kroll A.R."/>
            <person name="Kuwar S.S."/>
            <person name="Lee S.L."/>
            <person name="Lehman R."/>
            <person name="Li K."/>
            <person name="Li Z."/>
            <person name="Liang H."/>
            <person name="Lovelace S."/>
            <person name="Lu Z."/>
            <person name="Mansfield J.H."/>
            <person name="McCulloch K.J."/>
            <person name="Mathew T."/>
            <person name="Morton B."/>
            <person name="Muzny D.M."/>
            <person name="Neunemann D."/>
            <person name="Ongeri F."/>
            <person name="Pauchet Y."/>
            <person name="Pu L.L."/>
            <person name="Pyrousis I."/>
            <person name="Rao X.J."/>
            <person name="Redding A."/>
            <person name="Roesel C."/>
            <person name="Sanchez-Gracia A."/>
            <person name="Schaack S."/>
            <person name="Shukla A."/>
            <person name="Tetreau G."/>
            <person name="Wang Y."/>
            <person name="Xiong G.H."/>
            <person name="Traut W."/>
            <person name="Walsh T.K."/>
            <person name="Worley K.C."/>
            <person name="Wu D."/>
            <person name="Wu W."/>
            <person name="Wu Y.Q."/>
            <person name="Zhang X."/>
            <person name="Zou Z."/>
            <person name="Zucker H."/>
            <person name="Briscoe A.D."/>
            <person name="Burmester T."/>
            <person name="Clem R.J."/>
            <person name="Feyereisen R."/>
            <person name="Grimmelikhuijzen C.J.P."/>
            <person name="Hamodrakas S.J."/>
            <person name="Hansson B.S."/>
            <person name="Huguet E."/>
            <person name="Jermiin L.S."/>
            <person name="Lan Q."/>
            <person name="Lehman H.K."/>
            <person name="Lorenzen M."/>
            <person name="Merzendorfer H."/>
            <person name="Michalopoulos I."/>
            <person name="Morton D.B."/>
            <person name="Muthukrishnan S."/>
            <person name="Oakeshott J.G."/>
            <person name="Palmer W."/>
            <person name="Park Y."/>
            <person name="Passarelli A.L."/>
            <person name="Rozas J."/>
            <person name="Schwartz L.M."/>
            <person name="Smith W."/>
            <person name="Southgate A."/>
            <person name="Vilcinskas A."/>
            <person name="Vogt R."/>
            <person name="Wang P."/>
            <person name="Werren J."/>
            <person name="Yu X.Q."/>
            <person name="Zhou J.J."/>
            <person name="Brown S.J."/>
            <person name="Scherer S.E."/>
            <person name="Richards S."/>
            <person name="Blissard G.W."/>
        </authorList>
    </citation>
    <scope>NUCLEOTIDE SEQUENCE</scope>
</reference>
<dbReference type="InterPro" id="IPR022353">
    <property type="entry name" value="Insulin_CS"/>
</dbReference>
<accession>A0A922CSM7</accession>
<dbReference type="EMBL" id="JH668526">
    <property type="protein sequence ID" value="KAG6456873.1"/>
    <property type="molecule type" value="Genomic_DNA"/>
</dbReference>
<evidence type="ECO:0000256" key="6">
    <source>
        <dbReference type="SAM" id="SignalP"/>
    </source>
</evidence>
<dbReference type="AlphaFoldDB" id="A0A922CSM7"/>
<dbReference type="InterPro" id="IPR016179">
    <property type="entry name" value="Insulin-like"/>
</dbReference>
<evidence type="ECO:0000259" key="7">
    <source>
        <dbReference type="SMART" id="SM00078"/>
    </source>
</evidence>
<proteinExistence type="inferred from homology"/>
<dbReference type="EMBL" id="JH668526">
    <property type="protein sequence ID" value="KAG6456874.1"/>
    <property type="molecule type" value="Genomic_DNA"/>
</dbReference>
<dbReference type="SMART" id="SM00078">
    <property type="entry name" value="IlGF"/>
    <property type="match status" value="1"/>
</dbReference>
<comment type="subunit">
    <text evidence="1">Heterodimer of a B chain and an A chain linked by two disulfide bonds.</text>
</comment>
<keyword evidence="4" id="KW-1015">Disulfide bond</keyword>
<evidence type="ECO:0000256" key="5">
    <source>
        <dbReference type="RuleBase" id="RU000406"/>
    </source>
</evidence>
<comment type="caution">
    <text evidence="8">The sequence shown here is derived from an EMBL/GenBank/DDBJ whole genome shotgun (WGS) entry which is preliminary data.</text>
</comment>
<evidence type="ECO:0000256" key="4">
    <source>
        <dbReference type="ARBA" id="ARBA00023157"/>
    </source>
</evidence>
<keyword evidence="9" id="KW-1185">Reference proteome</keyword>
<name>A0A922CSM7_MANSE</name>
<dbReference type="PROSITE" id="PS00262">
    <property type="entry name" value="INSULIN"/>
    <property type="match status" value="1"/>
</dbReference>